<dbReference type="InterPro" id="IPR011992">
    <property type="entry name" value="EF-hand-dom_pair"/>
</dbReference>
<evidence type="ECO:0000256" key="14">
    <source>
        <dbReference type="ARBA" id="ARBA00023125"/>
    </source>
</evidence>
<dbReference type="PROSITE" id="PS50222">
    <property type="entry name" value="EF_HAND_2"/>
    <property type="match status" value="2"/>
</dbReference>
<protein>
    <submittedName>
        <fullName evidence="19">NUCB2</fullName>
    </submittedName>
</protein>
<keyword evidence="13" id="KW-0333">Golgi apparatus</keyword>
<keyword evidence="14" id="KW-0238">DNA-binding</keyword>
<dbReference type="PROSITE" id="PS00018">
    <property type="entry name" value="EF_HAND_1"/>
    <property type="match status" value="2"/>
</dbReference>
<evidence type="ECO:0000256" key="11">
    <source>
        <dbReference type="ARBA" id="ARBA00022737"/>
    </source>
</evidence>
<dbReference type="InterPro" id="IPR040250">
    <property type="entry name" value="Nucleobindin"/>
</dbReference>
<feature type="signal peptide" evidence="17">
    <location>
        <begin position="1"/>
        <end position="25"/>
    </location>
</feature>
<evidence type="ECO:0000256" key="5">
    <source>
        <dbReference type="ARBA" id="ARBA00008063"/>
    </source>
</evidence>
<feature type="non-terminal residue" evidence="19">
    <location>
        <position position="1"/>
    </location>
</feature>
<comment type="similarity">
    <text evidence="5">Belongs to the nucleobindin family.</text>
</comment>
<evidence type="ECO:0000259" key="18">
    <source>
        <dbReference type="PROSITE" id="PS50222"/>
    </source>
</evidence>
<feature type="compositionally biased region" description="Basic and acidic residues" evidence="16">
    <location>
        <begin position="238"/>
        <end position="252"/>
    </location>
</feature>
<evidence type="ECO:0000256" key="1">
    <source>
        <dbReference type="ARBA" id="ARBA00004170"/>
    </source>
</evidence>
<comment type="subcellular location">
    <subcellularLocation>
        <location evidence="2">Cytoplasm</location>
    </subcellularLocation>
    <subcellularLocation>
        <location evidence="3">Golgi apparatus</location>
    </subcellularLocation>
    <subcellularLocation>
        <location evidence="1">Membrane</location>
        <topology evidence="1">Peripheral membrane protein</topology>
    </subcellularLocation>
    <subcellularLocation>
        <location evidence="4">Secreted</location>
    </subcellularLocation>
</comment>
<evidence type="ECO:0000256" key="16">
    <source>
        <dbReference type="SAM" id="MobiDB-lite"/>
    </source>
</evidence>
<keyword evidence="10 17" id="KW-0732">Signal</keyword>
<dbReference type="Pfam" id="PF13499">
    <property type="entry name" value="EF-hand_7"/>
    <property type="match status" value="1"/>
</dbReference>
<accession>A0ABY6LCI4</accession>
<sequence>MQWLPAAALVLTLVTSLGWPSPVSSNKEESQGRPPQPNGQSEDAGDSGNLESLAKRVQGLEYGRYLQQVVQALEQDEEFAKKLENIPADQIRSGDVAKALDFVQHGVRTQLDELKRIEIERLRSLTREALEGGAGYHGREGARRWRTIPMKEEGHLPRHLNARNPHTFEVDDLKKLIQAVSFVTCFFFCLSLVHVVQAMIIMANRDLEELDKKRKEEFKKYEMEKEYAYRANLANMTEEERKESQRKHEELARRHRDHPAINHPGGKQQLEQVWEEQDRMPKEEFSPQLFFAMHDTNQDGFLDEQEVEALLTLEVKKLYDPAHNPEEDDPVEMMEEYNRMREHIYSEADKNKDRLISKEEFVDMTKRDEFTRDEGWKDLDEQPVFSEKEFKEYVKAKEASHKNSE</sequence>
<gene>
    <name evidence="19" type="ORF">LAZ67_17000181</name>
</gene>
<dbReference type="EMBL" id="CP092879">
    <property type="protein sequence ID" value="UYV78899.1"/>
    <property type="molecule type" value="Genomic_DNA"/>
</dbReference>
<dbReference type="Gene3D" id="1.10.238.10">
    <property type="entry name" value="EF-hand"/>
    <property type="match status" value="1"/>
</dbReference>
<dbReference type="Pfam" id="PF25434">
    <property type="entry name" value="NUCB1_N"/>
    <property type="match status" value="1"/>
</dbReference>
<feature type="region of interest" description="Disordered" evidence="16">
    <location>
        <begin position="237"/>
        <end position="265"/>
    </location>
</feature>
<keyword evidence="11" id="KW-0677">Repeat</keyword>
<dbReference type="Proteomes" id="UP001235939">
    <property type="component" value="Chromosome 17"/>
</dbReference>
<dbReference type="PANTHER" id="PTHR19237:SF20">
    <property type="entry name" value="NUCLEOBINDIN 1"/>
    <property type="match status" value="1"/>
</dbReference>
<evidence type="ECO:0000256" key="13">
    <source>
        <dbReference type="ARBA" id="ARBA00023034"/>
    </source>
</evidence>
<keyword evidence="6" id="KW-0963">Cytoplasm</keyword>
<feature type="domain" description="EF-hand" evidence="18">
    <location>
        <begin position="336"/>
        <end position="371"/>
    </location>
</feature>
<keyword evidence="15" id="KW-0472">Membrane</keyword>
<evidence type="ECO:0000256" key="17">
    <source>
        <dbReference type="SAM" id="SignalP"/>
    </source>
</evidence>
<feature type="chain" id="PRO_5045740148" evidence="17">
    <location>
        <begin position="26"/>
        <end position="405"/>
    </location>
</feature>
<reference evidence="19 20" key="1">
    <citation type="submission" date="2022-01" db="EMBL/GenBank/DDBJ databases">
        <title>A chromosomal length assembly of Cordylochernes scorpioides.</title>
        <authorList>
            <person name="Zeh D."/>
            <person name="Zeh J."/>
        </authorList>
    </citation>
    <scope>NUCLEOTIDE SEQUENCE [LARGE SCALE GENOMIC DNA]</scope>
    <source>
        <strain evidence="19">IN4F17</strain>
        <tissue evidence="19">Whole Body</tissue>
    </source>
</reference>
<evidence type="ECO:0000256" key="2">
    <source>
        <dbReference type="ARBA" id="ARBA00004496"/>
    </source>
</evidence>
<keyword evidence="20" id="KW-1185">Reference proteome</keyword>
<evidence type="ECO:0000313" key="19">
    <source>
        <dbReference type="EMBL" id="UYV78899.1"/>
    </source>
</evidence>
<dbReference type="InterPro" id="IPR057576">
    <property type="entry name" value="NUCB1_N"/>
</dbReference>
<feature type="domain" description="EF-hand" evidence="18">
    <location>
        <begin position="282"/>
        <end position="317"/>
    </location>
</feature>
<dbReference type="InterPro" id="IPR018247">
    <property type="entry name" value="EF_Hand_1_Ca_BS"/>
</dbReference>
<evidence type="ECO:0000256" key="12">
    <source>
        <dbReference type="ARBA" id="ARBA00022837"/>
    </source>
</evidence>
<dbReference type="InterPro" id="IPR002048">
    <property type="entry name" value="EF_hand_dom"/>
</dbReference>
<proteinExistence type="inferred from homology"/>
<dbReference type="SUPFAM" id="SSF47473">
    <property type="entry name" value="EF-hand"/>
    <property type="match status" value="1"/>
</dbReference>
<feature type="region of interest" description="Disordered" evidence="16">
    <location>
        <begin position="21"/>
        <end position="48"/>
    </location>
</feature>
<evidence type="ECO:0000256" key="15">
    <source>
        <dbReference type="ARBA" id="ARBA00023136"/>
    </source>
</evidence>
<name>A0ABY6LCI4_9ARAC</name>
<organism evidence="19 20">
    <name type="scientific">Cordylochernes scorpioides</name>
    <dbReference type="NCBI Taxonomy" id="51811"/>
    <lineage>
        <taxon>Eukaryota</taxon>
        <taxon>Metazoa</taxon>
        <taxon>Ecdysozoa</taxon>
        <taxon>Arthropoda</taxon>
        <taxon>Chelicerata</taxon>
        <taxon>Arachnida</taxon>
        <taxon>Pseudoscorpiones</taxon>
        <taxon>Cheliferoidea</taxon>
        <taxon>Chernetidae</taxon>
        <taxon>Cordylochernes</taxon>
    </lineage>
</organism>
<evidence type="ECO:0000256" key="3">
    <source>
        <dbReference type="ARBA" id="ARBA00004555"/>
    </source>
</evidence>
<keyword evidence="8" id="KW-0597">Phosphoprotein</keyword>
<dbReference type="PANTHER" id="PTHR19237">
    <property type="entry name" value="NUCLEOBINDIN"/>
    <property type="match status" value="1"/>
</dbReference>
<evidence type="ECO:0000256" key="7">
    <source>
        <dbReference type="ARBA" id="ARBA00022525"/>
    </source>
</evidence>
<evidence type="ECO:0000256" key="9">
    <source>
        <dbReference type="ARBA" id="ARBA00022658"/>
    </source>
</evidence>
<evidence type="ECO:0000256" key="6">
    <source>
        <dbReference type="ARBA" id="ARBA00022490"/>
    </source>
</evidence>
<evidence type="ECO:0000256" key="4">
    <source>
        <dbReference type="ARBA" id="ARBA00004613"/>
    </source>
</evidence>
<keyword evidence="12" id="KW-0106">Calcium</keyword>
<evidence type="ECO:0000256" key="10">
    <source>
        <dbReference type="ARBA" id="ARBA00022729"/>
    </source>
</evidence>
<keyword evidence="7" id="KW-0964">Secreted</keyword>
<evidence type="ECO:0000313" key="20">
    <source>
        <dbReference type="Proteomes" id="UP001235939"/>
    </source>
</evidence>
<keyword evidence="9" id="KW-0344">Guanine-nucleotide releasing factor</keyword>
<evidence type="ECO:0000256" key="8">
    <source>
        <dbReference type="ARBA" id="ARBA00022553"/>
    </source>
</evidence>